<dbReference type="EMBL" id="CM004483">
    <property type="protein sequence ID" value="OCT61658.1"/>
    <property type="molecule type" value="Genomic_DNA"/>
</dbReference>
<dbReference type="Proteomes" id="UP000694892">
    <property type="component" value="Chromosome 9_10S"/>
</dbReference>
<evidence type="ECO:0000313" key="3">
    <source>
        <dbReference type="Proteomes" id="UP000694892"/>
    </source>
</evidence>
<protein>
    <submittedName>
        <fullName evidence="2">Uncharacterized protein</fullName>
    </submittedName>
</protein>
<evidence type="ECO:0000313" key="2">
    <source>
        <dbReference type="EMBL" id="OCT61658.1"/>
    </source>
</evidence>
<organism evidence="2 3">
    <name type="scientific">Xenopus laevis</name>
    <name type="common">African clawed frog</name>
    <dbReference type="NCBI Taxonomy" id="8355"/>
    <lineage>
        <taxon>Eukaryota</taxon>
        <taxon>Metazoa</taxon>
        <taxon>Chordata</taxon>
        <taxon>Craniata</taxon>
        <taxon>Vertebrata</taxon>
        <taxon>Euteleostomi</taxon>
        <taxon>Amphibia</taxon>
        <taxon>Batrachia</taxon>
        <taxon>Anura</taxon>
        <taxon>Pipoidea</taxon>
        <taxon>Pipidae</taxon>
        <taxon>Xenopodinae</taxon>
        <taxon>Xenopus</taxon>
        <taxon>Xenopus</taxon>
    </lineage>
</organism>
<gene>
    <name evidence="2" type="ORF">XELAEV_18047687mg</name>
</gene>
<dbReference type="AlphaFoldDB" id="A0A974BVJ6"/>
<evidence type="ECO:0000256" key="1">
    <source>
        <dbReference type="SAM" id="Phobius"/>
    </source>
</evidence>
<sequence>MQEIIDWVNRPLLCPPIADFLLDLSTWKLLACADLYFSYMAFSVTYFTASSSVLVIEGHQLDQLEWNMELKH</sequence>
<reference evidence="3" key="1">
    <citation type="journal article" date="2016" name="Nature">
        <title>Genome evolution in the allotetraploid frog Xenopus laevis.</title>
        <authorList>
            <person name="Session A.M."/>
            <person name="Uno Y."/>
            <person name="Kwon T."/>
            <person name="Chapman J.A."/>
            <person name="Toyoda A."/>
            <person name="Takahashi S."/>
            <person name="Fukui A."/>
            <person name="Hikosaka A."/>
            <person name="Suzuki A."/>
            <person name="Kondo M."/>
            <person name="van Heeringen S.J."/>
            <person name="Quigley I."/>
            <person name="Heinz S."/>
            <person name="Ogino H."/>
            <person name="Ochi H."/>
            <person name="Hellsten U."/>
            <person name="Lyons J.B."/>
            <person name="Simakov O."/>
            <person name="Putnam N."/>
            <person name="Stites J."/>
            <person name="Kuroki Y."/>
            <person name="Tanaka T."/>
            <person name="Michiue T."/>
            <person name="Watanabe M."/>
            <person name="Bogdanovic O."/>
            <person name="Lister R."/>
            <person name="Georgiou G."/>
            <person name="Paranjpe S.S."/>
            <person name="van Kruijsbergen I."/>
            <person name="Shu S."/>
            <person name="Carlson J."/>
            <person name="Kinoshita T."/>
            <person name="Ohta Y."/>
            <person name="Mawaribuchi S."/>
            <person name="Jenkins J."/>
            <person name="Grimwood J."/>
            <person name="Schmutz J."/>
            <person name="Mitros T."/>
            <person name="Mozaffari S.V."/>
            <person name="Suzuki Y."/>
            <person name="Haramoto Y."/>
            <person name="Yamamoto T.S."/>
            <person name="Takagi C."/>
            <person name="Heald R."/>
            <person name="Miller K."/>
            <person name="Haudenschild C."/>
            <person name="Kitzman J."/>
            <person name="Nakayama T."/>
            <person name="Izutsu Y."/>
            <person name="Robert J."/>
            <person name="Fortriede J."/>
            <person name="Burns K."/>
            <person name="Lotay V."/>
            <person name="Karimi K."/>
            <person name="Yasuoka Y."/>
            <person name="Dichmann D.S."/>
            <person name="Flajnik M.F."/>
            <person name="Houston D.W."/>
            <person name="Shendure J."/>
            <person name="DuPasquier L."/>
            <person name="Vize P.D."/>
            <person name="Zorn A.M."/>
            <person name="Ito M."/>
            <person name="Marcotte E.M."/>
            <person name="Wallingford J.B."/>
            <person name="Ito Y."/>
            <person name="Asashima M."/>
            <person name="Ueno N."/>
            <person name="Matsuda Y."/>
            <person name="Veenstra G.J."/>
            <person name="Fujiyama A."/>
            <person name="Harland R.M."/>
            <person name="Taira M."/>
            <person name="Rokhsar D.S."/>
        </authorList>
    </citation>
    <scope>NUCLEOTIDE SEQUENCE [LARGE SCALE GENOMIC DNA]</scope>
    <source>
        <strain evidence="3">J</strain>
    </source>
</reference>
<keyword evidence="1" id="KW-0812">Transmembrane</keyword>
<keyword evidence="1" id="KW-1133">Transmembrane helix</keyword>
<feature type="transmembrane region" description="Helical" evidence="1">
    <location>
        <begin position="36"/>
        <end position="56"/>
    </location>
</feature>
<accession>A0A974BVJ6</accession>
<proteinExistence type="predicted"/>
<keyword evidence="1" id="KW-0472">Membrane</keyword>
<name>A0A974BVJ6_XENLA</name>